<dbReference type="PANTHER" id="PTHR42078:SF1">
    <property type="entry name" value="GLUCAN 1, 4-ALPHA-GLUCOSIDASE"/>
    <property type="match status" value="1"/>
</dbReference>
<name>A0AAE0WW09_9PEZI</name>
<protein>
    <recommendedName>
        <fullName evidence="3">DUF7820 domain-containing protein</fullName>
    </recommendedName>
</protein>
<evidence type="ECO:0000313" key="4">
    <source>
        <dbReference type="EMBL" id="KAK3679322.1"/>
    </source>
</evidence>
<evidence type="ECO:0000259" key="3">
    <source>
        <dbReference type="Pfam" id="PF25130"/>
    </source>
</evidence>
<comment type="caution">
    <text evidence="4">The sequence shown here is derived from an EMBL/GenBank/DDBJ whole genome shotgun (WGS) entry which is preliminary data.</text>
</comment>
<accession>A0AAE0WW09</accession>
<dbReference type="Pfam" id="PF25130">
    <property type="entry name" value="DUF7820"/>
    <property type="match status" value="1"/>
</dbReference>
<dbReference type="AlphaFoldDB" id="A0AAE0WW09"/>
<evidence type="ECO:0000256" key="2">
    <source>
        <dbReference type="SAM" id="Phobius"/>
    </source>
</evidence>
<keyword evidence="2" id="KW-0472">Membrane</keyword>
<evidence type="ECO:0000256" key="1">
    <source>
        <dbReference type="SAM" id="MobiDB-lite"/>
    </source>
</evidence>
<dbReference type="PANTHER" id="PTHR42078">
    <property type="entry name" value="GLUCAN 1, 4-ALPHA-GLUCOSIDASE"/>
    <property type="match status" value="1"/>
</dbReference>
<feature type="region of interest" description="Disordered" evidence="1">
    <location>
        <begin position="1"/>
        <end position="183"/>
    </location>
</feature>
<feature type="transmembrane region" description="Helical" evidence="2">
    <location>
        <begin position="349"/>
        <end position="375"/>
    </location>
</feature>
<feature type="domain" description="DUF7820" evidence="3">
    <location>
        <begin position="390"/>
        <end position="768"/>
    </location>
</feature>
<keyword evidence="2" id="KW-1133">Transmembrane helix</keyword>
<dbReference type="Proteomes" id="UP001274830">
    <property type="component" value="Unassembled WGS sequence"/>
</dbReference>
<feature type="compositionally biased region" description="Polar residues" evidence="1">
    <location>
        <begin position="155"/>
        <end position="176"/>
    </location>
</feature>
<feature type="compositionally biased region" description="Basic and acidic residues" evidence="1">
    <location>
        <begin position="37"/>
        <end position="53"/>
    </location>
</feature>
<keyword evidence="5" id="KW-1185">Reference proteome</keyword>
<keyword evidence="2" id="KW-0812">Transmembrane</keyword>
<reference evidence="4" key="1">
    <citation type="submission" date="2023-07" db="EMBL/GenBank/DDBJ databases">
        <title>Black Yeasts Isolated from many extreme environments.</title>
        <authorList>
            <person name="Coleine C."/>
            <person name="Stajich J.E."/>
            <person name="Selbmann L."/>
        </authorList>
    </citation>
    <scope>NUCLEOTIDE SEQUENCE</scope>
    <source>
        <strain evidence="4">CCFEE 5485</strain>
    </source>
</reference>
<organism evidence="4 5">
    <name type="scientific">Recurvomyces mirabilis</name>
    <dbReference type="NCBI Taxonomy" id="574656"/>
    <lineage>
        <taxon>Eukaryota</taxon>
        <taxon>Fungi</taxon>
        <taxon>Dikarya</taxon>
        <taxon>Ascomycota</taxon>
        <taxon>Pezizomycotina</taxon>
        <taxon>Dothideomycetes</taxon>
        <taxon>Dothideomycetidae</taxon>
        <taxon>Mycosphaerellales</taxon>
        <taxon>Teratosphaeriaceae</taxon>
        <taxon>Recurvomyces</taxon>
    </lineage>
</organism>
<feature type="compositionally biased region" description="Acidic residues" evidence="1">
    <location>
        <begin position="21"/>
        <end position="31"/>
    </location>
</feature>
<sequence>MDRRLLDGETTPVGETRNVFDDEFEAEDFDGIADGFRPSDHDREGGMRSHGRDATFAPIRTTSVRSTRSTRSSASTVTREPSGAYSRSSIRKSRGQDNPFASPEDDERTPSLTFEPDITHRSVSSASSINFAGTGSPRFGAGPSHPYGMYPQGTIPRSPSIATQSTVRASVRQSIPQDGPQHPYTMYPQGVGEEDDDEHAPQNLVPVGFPGLGQSYQRRLGPEGEEQDIIGEDGHTEQLPPYTRYPEDGPEKMPLLAAPAAPTALHSRAPVAGTDPTMALMHDSIRPPPTPRPQSMMDASTLRGSRAPSLANVEAMTTQSTSKSLLSYKSWSEKSWKEKRKTKFCGIPFWWILLSVSVVVFIATVLGGVIGGFVMNQNQKTQNILAQASSTLYDASAIPTPAISPPTGTFQLPLSTPQETQAACLTETGQQAAWSCDLAGQAQQGINIYQPPGSNQTGAQLFYGSPTVDNQISYGAQQSFMNTNFAPFIAVQDNDAPKDGPAFYFQQFYDKVVVVPETALTAPGPGGKSKRQSIQLNQGWMQQKQVVQPGQKPWFCVWNNTFVEGFIYVQQPVVVTSYSPVQPPPTPAPNATAASTTTSGTGATPPAGSPTAFITTTVSMPSQTATFTGPAEGFPHWSAHVFATQSSTNNGKSYNNGQTTNDGDNNKYKRQAPPPPIDYANLAQYPFVVKIEERRLSGNTITPYCQQYQILDDGGYGMVVQPGTQNPIIVQLNEQDPSYSAYQSAGMAGSKMPKRGLVARGCHCQWMSGQST</sequence>
<feature type="region of interest" description="Disordered" evidence="1">
    <location>
        <begin position="646"/>
        <end position="668"/>
    </location>
</feature>
<feature type="compositionally biased region" description="Low complexity" evidence="1">
    <location>
        <begin position="589"/>
        <end position="609"/>
    </location>
</feature>
<proteinExistence type="predicted"/>
<feature type="compositionally biased region" description="Low complexity" evidence="1">
    <location>
        <begin position="60"/>
        <end position="79"/>
    </location>
</feature>
<dbReference type="EMBL" id="JAUTXT010000002">
    <property type="protein sequence ID" value="KAK3679322.1"/>
    <property type="molecule type" value="Genomic_DNA"/>
</dbReference>
<gene>
    <name evidence="4" type="ORF">LTR78_000883</name>
</gene>
<evidence type="ECO:0000313" key="5">
    <source>
        <dbReference type="Proteomes" id="UP001274830"/>
    </source>
</evidence>
<dbReference type="InterPro" id="IPR056722">
    <property type="entry name" value="DUF7820"/>
</dbReference>
<feature type="compositionally biased region" description="Polar residues" evidence="1">
    <location>
        <begin position="121"/>
        <end position="133"/>
    </location>
</feature>
<feature type="region of interest" description="Disordered" evidence="1">
    <location>
        <begin position="580"/>
        <end position="609"/>
    </location>
</feature>